<dbReference type="AlphaFoldDB" id="A0A7I8LE11"/>
<dbReference type="Pfam" id="PF00583">
    <property type="entry name" value="Acetyltransf_1"/>
    <property type="match status" value="1"/>
</dbReference>
<organism evidence="3 4">
    <name type="scientific">Spirodela intermedia</name>
    <name type="common">Intermediate duckweed</name>
    <dbReference type="NCBI Taxonomy" id="51605"/>
    <lineage>
        <taxon>Eukaryota</taxon>
        <taxon>Viridiplantae</taxon>
        <taxon>Streptophyta</taxon>
        <taxon>Embryophyta</taxon>
        <taxon>Tracheophyta</taxon>
        <taxon>Spermatophyta</taxon>
        <taxon>Magnoliopsida</taxon>
        <taxon>Liliopsida</taxon>
        <taxon>Araceae</taxon>
        <taxon>Lemnoideae</taxon>
        <taxon>Spirodela</taxon>
    </lineage>
</organism>
<sequence length="433" mass="48224">MGEDKISVREFEPERDAAAVEEMEKQCDVSPAGSCGEDDDSEKMQTRKKKKKKKKKKIKAPTTLFVDLLGDPLCRVRYFSNRVMLIAEYGEQKQIVGVVRASIKTVTRGSKGPDGSPAYARVAYILGLRVSPHHRRMGVATRLVEAAEEWCRKEGGAEYAYMATERSNAASLNLFTVKFSYTPFRFPSVLVQPVHAHPLKLSKGAAVLPLPPAVAEPLYRRLFAASSEFFPKDISAVLANPLTLGTFMAIPSWEAAPPPWDPWRTDDAGGLPPSFAVMSLWNSKEMFRMQVKGGSAAARLVLRWWRAADERLPWAGIPSLPDLFRPFGVYFMYGLHAEGKGGGGLMRTLCRLAHNLAREDRGCAAVVAELGRDDPVREGVPHWRSLSWDEDVWCMKKLVAASPSSAEEEEEDYDNWVSSKPSTDVVFVDPRDF</sequence>
<dbReference type="EMBL" id="LR746277">
    <property type="protein sequence ID" value="CAA7408090.1"/>
    <property type="molecule type" value="Genomic_DNA"/>
</dbReference>
<dbReference type="PROSITE" id="PS51186">
    <property type="entry name" value="GNAT"/>
    <property type="match status" value="1"/>
</dbReference>
<dbReference type="InterPro" id="IPR000182">
    <property type="entry name" value="GNAT_dom"/>
</dbReference>
<gene>
    <name evidence="3" type="ORF">SI8410_14018768</name>
</gene>
<name>A0A7I8LE11_SPIIN</name>
<dbReference type="CDD" id="cd04301">
    <property type="entry name" value="NAT_SF"/>
    <property type="match status" value="1"/>
</dbReference>
<accession>A0A7I8LE11</accession>
<dbReference type="PANTHER" id="PTHR47370:SF6">
    <property type="entry name" value="N-ACETYLTRANSFERASE HLS1-RELATED"/>
    <property type="match status" value="1"/>
</dbReference>
<dbReference type="InterPro" id="IPR016181">
    <property type="entry name" value="Acyl_CoA_acyltransferase"/>
</dbReference>
<dbReference type="GO" id="GO:0016747">
    <property type="term" value="F:acyltransferase activity, transferring groups other than amino-acyl groups"/>
    <property type="evidence" value="ECO:0007669"/>
    <property type="project" value="InterPro"/>
</dbReference>
<evidence type="ECO:0000313" key="3">
    <source>
        <dbReference type="EMBL" id="CAA7408090.1"/>
    </source>
</evidence>
<dbReference type="SUPFAM" id="SSF55729">
    <property type="entry name" value="Acyl-CoA N-acyltransferases (Nat)"/>
    <property type="match status" value="1"/>
</dbReference>
<keyword evidence="4" id="KW-1185">Reference proteome</keyword>
<proteinExistence type="predicted"/>
<reference evidence="3" key="1">
    <citation type="submission" date="2020-02" db="EMBL/GenBank/DDBJ databases">
        <authorList>
            <person name="Scholz U."/>
            <person name="Mascher M."/>
            <person name="Fiebig A."/>
        </authorList>
    </citation>
    <scope>NUCLEOTIDE SEQUENCE</scope>
</reference>
<dbReference type="PANTHER" id="PTHR47370">
    <property type="entry name" value="ACYL-COA N-ACYLTRANSFERASES (NAT) SUPERFAMILY PROTEIN"/>
    <property type="match status" value="1"/>
</dbReference>
<evidence type="ECO:0000256" key="1">
    <source>
        <dbReference type="SAM" id="MobiDB-lite"/>
    </source>
</evidence>
<evidence type="ECO:0000259" key="2">
    <source>
        <dbReference type="PROSITE" id="PS51186"/>
    </source>
</evidence>
<feature type="compositionally biased region" description="Basic residues" evidence="1">
    <location>
        <begin position="46"/>
        <end position="55"/>
    </location>
</feature>
<dbReference type="Proteomes" id="UP000663760">
    <property type="component" value="Chromosome 14"/>
</dbReference>
<dbReference type="OrthoDB" id="41532at2759"/>
<dbReference type="Gene3D" id="3.40.630.30">
    <property type="match status" value="1"/>
</dbReference>
<protein>
    <recommendedName>
        <fullName evidence="2">N-acetyltransferase domain-containing protein</fullName>
    </recommendedName>
</protein>
<dbReference type="InterPro" id="IPR052810">
    <property type="entry name" value="Plant_NAT"/>
</dbReference>
<evidence type="ECO:0000313" key="4">
    <source>
        <dbReference type="Proteomes" id="UP000663760"/>
    </source>
</evidence>
<feature type="region of interest" description="Disordered" evidence="1">
    <location>
        <begin position="20"/>
        <end position="55"/>
    </location>
</feature>
<feature type="domain" description="N-acetyltransferase" evidence="2">
    <location>
        <begin position="6"/>
        <end position="195"/>
    </location>
</feature>